<dbReference type="AlphaFoldDB" id="K0RZN9"/>
<keyword evidence="3" id="KW-1185">Reference proteome</keyword>
<evidence type="ECO:0000313" key="2">
    <source>
        <dbReference type="EMBL" id="EJK59278.1"/>
    </source>
</evidence>
<feature type="region of interest" description="Disordered" evidence="1">
    <location>
        <begin position="1"/>
        <end position="30"/>
    </location>
</feature>
<reference evidence="2 3" key="1">
    <citation type="journal article" date="2012" name="Genome Biol.">
        <title>Genome and low-iron response of an oceanic diatom adapted to chronic iron limitation.</title>
        <authorList>
            <person name="Lommer M."/>
            <person name="Specht M."/>
            <person name="Roy A.S."/>
            <person name="Kraemer L."/>
            <person name="Andreson R."/>
            <person name="Gutowska M.A."/>
            <person name="Wolf J."/>
            <person name="Bergner S.V."/>
            <person name="Schilhabel M.B."/>
            <person name="Klostermeier U.C."/>
            <person name="Beiko R.G."/>
            <person name="Rosenstiel P."/>
            <person name="Hippler M."/>
            <person name="Laroche J."/>
        </authorList>
    </citation>
    <scope>NUCLEOTIDE SEQUENCE [LARGE SCALE GENOMIC DNA]</scope>
    <source>
        <strain evidence="2 3">CCMP1005</strain>
    </source>
</reference>
<sequence>FWISEQPAHTRRSIAGFEKEQSNEPGDGGSAPLGGIGIALACFYTSHDVLELLGHRLSDIADEAAVGYDAANAVVSIVLLVVESKKTDRISSGTEDFPHLTYNHINT</sequence>
<accession>K0RZN9</accession>
<organism evidence="2 3">
    <name type="scientific">Thalassiosira oceanica</name>
    <name type="common">Marine diatom</name>
    <dbReference type="NCBI Taxonomy" id="159749"/>
    <lineage>
        <taxon>Eukaryota</taxon>
        <taxon>Sar</taxon>
        <taxon>Stramenopiles</taxon>
        <taxon>Ochrophyta</taxon>
        <taxon>Bacillariophyta</taxon>
        <taxon>Coscinodiscophyceae</taxon>
        <taxon>Thalassiosirophycidae</taxon>
        <taxon>Thalassiosirales</taxon>
        <taxon>Thalassiosiraceae</taxon>
        <taxon>Thalassiosira</taxon>
    </lineage>
</organism>
<dbReference type="EMBL" id="AGNL01023206">
    <property type="protein sequence ID" value="EJK59278.1"/>
    <property type="molecule type" value="Genomic_DNA"/>
</dbReference>
<feature type="non-terminal residue" evidence="2">
    <location>
        <position position="1"/>
    </location>
</feature>
<proteinExistence type="predicted"/>
<protein>
    <submittedName>
        <fullName evidence="2">Uncharacterized protein</fullName>
    </submittedName>
</protein>
<dbReference type="Proteomes" id="UP000266841">
    <property type="component" value="Unassembled WGS sequence"/>
</dbReference>
<gene>
    <name evidence="2" type="ORF">THAOC_20522</name>
</gene>
<evidence type="ECO:0000313" key="3">
    <source>
        <dbReference type="Proteomes" id="UP000266841"/>
    </source>
</evidence>
<comment type="caution">
    <text evidence="2">The sequence shown here is derived from an EMBL/GenBank/DDBJ whole genome shotgun (WGS) entry which is preliminary data.</text>
</comment>
<name>K0RZN9_THAOC</name>
<evidence type="ECO:0000256" key="1">
    <source>
        <dbReference type="SAM" id="MobiDB-lite"/>
    </source>
</evidence>